<keyword evidence="7" id="KW-1185">Reference proteome</keyword>
<evidence type="ECO:0000256" key="3">
    <source>
        <dbReference type="ARBA" id="ARBA00022946"/>
    </source>
</evidence>
<sequence>MSRASKVTLALTSAATAGIVYFVHWTQEADRAAMHAGVERDEERQRIKRERQAEFEMQRRLEEEYRKLQTVSGNIDGSSEGENNIGQRT</sequence>
<comment type="subcellular location">
    <subcellularLocation>
        <location evidence="1">Mitochondrion</location>
    </subcellularLocation>
</comment>
<evidence type="ECO:0000256" key="4">
    <source>
        <dbReference type="ARBA" id="ARBA00023128"/>
    </source>
</evidence>
<name>A0ABR3XRM0_9EURO</name>
<comment type="caution">
    <text evidence="6">The sequence shown here is derived from an EMBL/GenBank/DDBJ whole genome shotgun (WGS) entry which is preliminary data.</text>
</comment>
<keyword evidence="4" id="KW-0496">Mitochondrion</keyword>
<dbReference type="InterPro" id="IPR031568">
    <property type="entry name" value="Pet117"/>
</dbReference>
<gene>
    <name evidence="6" type="ORF">Plec18167_004453</name>
</gene>
<dbReference type="Proteomes" id="UP001583193">
    <property type="component" value="Unassembled WGS sequence"/>
</dbReference>
<evidence type="ECO:0000256" key="1">
    <source>
        <dbReference type="ARBA" id="ARBA00004173"/>
    </source>
</evidence>
<accession>A0ABR3XRM0</accession>
<protein>
    <recommendedName>
        <fullName evidence="8">Cytochrome c oxidase assembly protein</fullName>
    </recommendedName>
</protein>
<comment type="similarity">
    <text evidence="2">Belongs to the PET117 family.</text>
</comment>
<evidence type="ECO:0000256" key="2">
    <source>
        <dbReference type="ARBA" id="ARBA00008197"/>
    </source>
</evidence>
<evidence type="ECO:0000313" key="7">
    <source>
        <dbReference type="Proteomes" id="UP001583193"/>
    </source>
</evidence>
<keyword evidence="3" id="KW-0809">Transit peptide</keyword>
<dbReference type="EMBL" id="JAVDPF010000012">
    <property type="protein sequence ID" value="KAL1878381.1"/>
    <property type="molecule type" value="Genomic_DNA"/>
</dbReference>
<feature type="region of interest" description="Disordered" evidence="5">
    <location>
        <begin position="70"/>
        <end position="89"/>
    </location>
</feature>
<evidence type="ECO:0000256" key="5">
    <source>
        <dbReference type="SAM" id="MobiDB-lite"/>
    </source>
</evidence>
<evidence type="ECO:0000313" key="6">
    <source>
        <dbReference type="EMBL" id="KAL1878381.1"/>
    </source>
</evidence>
<proteinExistence type="inferred from homology"/>
<evidence type="ECO:0008006" key="8">
    <source>
        <dbReference type="Google" id="ProtNLM"/>
    </source>
</evidence>
<reference evidence="6 7" key="1">
    <citation type="journal article" date="2024" name="IMA Fungus">
        <title>IMA Genome - F19 : A genome assembly and annotation guide to empower mycologists, including annotated draft genome sequences of Ceratocystis pirilliformis, Diaporthe australafricana, Fusarium ophioides, Paecilomyces lecythidis, and Sporothrix stenoceras.</title>
        <authorList>
            <person name="Aylward J."/>
            <person name="Wilson A.M."/>
            <person name="Visagie C.M."/>
            <person name="Spraker J."/>
            <person name="Barnes I."/>
            <person name="Buitendag C."/>
            <person name="Ceriani C."/>
            <person name="Del Mar Angel L."/>
            <person name="du Plessis D."/>
            <person name="Fuchs T."/>
            <person name="Gasser K."/>
            <person name="Kramer D."/>
            <person name="Li W."/>
            <person name="Munsamy K."/>
            <person name="Piso A."/>
            <person name="Price J.L."/>
            <person name="Sonnekus B."/>
            <person name="Thomas C."/>
            <person name="van der Nest A."/>
            <person name="van Dijk A."/>
            <person name="van Heerden A."/>
            <person name="van Vuuren N."/>
            <person name="Yilmaz N."/>
            <person name="Duong T.A."/>
            <person name="van der Merwe N.A."/>
            <person name="Wingfield M.J."/>
            <person name="Wingfield B.D."/>
        </authorList>
    </citation>
    <scope>NUCLEOTIDE SEQUENCE [LARGE SCALE GENOMIC DNA]</scope>
    <source>
        <strain evidence="6 7">CMW 18167</strain>
    </source>
</reference>
<dbReference type="Pfam" id="PF15786">
    <property type="entry name" value="PET117"/>
    <property type="match status" value="1"/>
</dbReference>
<dbReference type="PANTHER" id="PTHR28163">
    <property type="entry name" value="PROTEIN PET117 HOMOLOG, MITOCHONDRIAL"/>
    <property type="match status" value="1"/>
</dbReference>
<dbReference type="PANTHER" id="PTHR28163:SF1">
    <property type="entry name" value="PROTEIN PET117 HOMOLOG, MITOCHONDRIAL"/>
    <property type="match status" value="1"/>
</dbReference>
<organism evidence="6 7">
    <name type="scientific">Paecilomyces lecythidis</name>
    <dbReference type="NCBI Taxonomy" id="3004212"/>
    <lineage>
        <taxon>Eukaryota</taxon>
        <taxon>Fungi</taxon>
        <taxon>Dikarya</taxon>
        <taxon>Ascomycota</taxon>
        <taxon>Pezizomycotina</taxon>
        <taxon>Eurotiomycetes</taxon>
        <taxon>Eurotiomycetidae</taxon>
        <taxon>Eurotiales</taxon>
        <taxon>Thermoascaceae</taxon>
        <taxon>Paecilomyces</taxon>
    </lineage>
</organism>